<dbReference type="Pfam" id="PF00657">
    <property type="entry name" value="Lipase_GDSL"/>
    <property type="match status" value="1"/>
</dbReference>
<evidence type="ECO:0000313" key="3">
    <source>
        <dbReference type="EMBL" id="KQK13767.1"/>
    </source>
</evidence>
<dbReference type="eggNOG" id="KOG0017">
    <property type="taxonomic scope" value="Eukaryota"/>
</dbReference>
<evidence type="ECO:0000313" key="4">
    <source>
        <dbReference type="EnsemblPlants" id="KQK13767"/>
    </source>
</evidence>
<dbReference type="InterPro" id="IPR050592">
    <property type="entry name" value="GDSL_lipolytic_enzyme"/>
</dbReference>
<name>I1GPJ3_BRADI</name>
<dbReference type="InterPro" id="IPR001087">
    <property type="entry name" value="GDSL"/>
</dbReference>
<organism evidence="4">
    <name type="scientific">Brachypodium distachyon</name>
    <name type="common">Purple false brome</name>
    <name type="synonym">Trachynia distachya</name>
    <dbReference type="NCBI Taxonomy" id="15368"/>
    <lineage>
        <taxon>Eukaryota</taxon>
        <taxon>Viridiplantae</taxon>
        <taxon>Streptophyta</taxon>
        <taxon>Embryophyta</taxon>
        <taxon>Tracheophyta</taxon>
        <taxon>Spermatophyta</taxon>
        <taxon>Magnoliopsida</taxon>
        <taxon>Liliopsida</taxon>
        <taxon>Poales</taxon>
        <taxon>Poaceae</taxon>
        <taxon>BOP clade</taxon>
        <taxon>Pooideae</taxon>
        <taxon>Stipodae</taxon>
        <taxon>Brachypodieae</taxon>
        <taxon>Brachypodium</taxon>
    </lineage>
</organism>
<dbReference type="Gramene" id="KQK13767">
    <property type="protein sequence ID" value="KQK13767"/>
    <property type="gene ID" value="BRADI_1g12350v3"/>
</dbReference>
<reference evidence="3 4" key="1">
    <citation type="journal article" date="2010" name="Nature">
        <title>Genome sequencing and analysis of the model grass Brachypodium distachyon.</title>
        <authorList>
            <consortium name="International Brachypodium Initiative"/>
        </authorList>
    </citation>
    <scope>NUCLEOTIDE SEQUENCE [LARGE SCALE GENOMIC DNA]</scope>
    <source>
        <strain evidence="3 4">Bd21</strain>
    </source>
</reference>
<dbReference type="PROSITE" id="PS01098">
    <property type="entry name" value="LIPASE_GDSL_SER"/>
    <property type="match status" value="1"/>
</dbReference>
<dbReference type="Gene3D" id="3.40.50.1110">
    <property type="entry name" value="SGNH hydrolase"/>
    <property type="match status" value="1"/>
</dbReference>
<dbReference type="HOGENOM" id="CLU_015101_0_1_1"/>
<evidence type="ECO:0000256" key="1">
    <source>
        <dbReference type="ARBA" id="ARBA00008668"/>
    </source>
</evidence>
<keyword evidence="2" id="KW-0732">Signal</keyword>
<dbReference type="OrthoDB" id="1600564at2759"/>
<reference evidence="3" key="2">
    <citation type="submission" date="2017-06" db="EMBL/GenBank/DDBJ databases">
        <title>WGS assembly of Brachypodium distachyon.</title>
        <authorList>
            <consortium name="The International Brachypodium Initiative"/>
            <person name="Lucas S."/>
            <person name="Harmon-Smith M."/>
            <person name="Lail K."/>
            <person name="Tice H."/>
            <person name="Grimwood J."/>
            <person name="Bruce D."/>
            <person name="Barry K."/>
            <person name="Shu S."/>
            <person name="Lindquist E."/>
            <person name="Wang M."/>
            <person name="Pitluck S."/>
            <person name="Vogel J.P."/>
            <person name="Garvin D.F."/>
            <person name="Mockler T.C."/>
            <person name="Schmutz J."/>
            <person name="Rokhsar D."/>
            <person name="Bevan M.W."/>
        </authorList>
    </citation>
    <scope>NUCLEOTIDE SEQUENCE</scope>
    <source>
        <strain evidence="3">Bd21</strain>
    </source>
</reference>
<dbReference type="GO" id="GO:0016298">
    <property type="term" value="F:lipase activity"/>
    <property type="evidence" value="ECO:0007669"/>
    <property type="project" value="InterPro"/>
</dbReference>
<accession>I1GPJ3</accession>
<dbReference type="InterPro" id="IPR008265">
    <property type="entry name" value="Lipase_GDSL_AS"/>
</dbReference>
<dbReference type="EnsemblPlants" id="KQK13767">
    <property type="protein sequence ID" value="KQK13767"/>
    <property type="gene ID" value="BRADI_1g12350v3"/>
</dbReference>
<comment type="similarity">
    <text evidence="1">Belongs to the 'GDSL' lipolytic enzyme family.</text>
</comment>
<dbReference type="EMBL" id="CM000880">
    <property type="protein sequence ID" value="KQK13767.1"/>
    <property type="molecule type" value="Genomic_DNA"/>
</dbReference>
<dbReference type="GO" id="GO:0006629">
    <property type="term" value="P:lipid metabolic process"/>
    <property type="evidence" value="ECO:0007669"/>
    <property type="project" value="InterPro"/>
</dbReference>
<dbReference type="OMA" id="SRQAEYF"/>
<evidence type="ECO:0000313" key="5">
    <source>
        <dbReference type="Proteomes" id="UP000008810"/>
    </source>
</evidence>
<keyword evidence="5" id="KW-1185">Reference proteome</keyword>
<feature type="chain" id="PRO_5014094012" evidence="2">
    <location>
        <begin position="23"/>
        <end position="354"/>
    </location>
</feature>
<dbReference type="InterPro" id="IPR036514">
    <property type="entry name" value="SGNH_hydro_sf"/>
</dbReference>
<dbReference type="SUPFAM" id="SSF52266">
    <property type="entry name" value="SGNH hydrolase"/>
    <property type="match status" value="1"/>
</dbReference>
<dbReference type="CDD" id="cd01837">
    <property type="entry name" value="SGNH_plant_lipase_like"/>
    <property type="match status" value="1"/>
</dbReference>
<gene>
    <name evidence="4" type="primary">LOC100830073</name>
    <name evidence="3" type="ORF">BRADI_1g12350v3</name>
</gene>
<dbReference type="FunCoup" id="I1GPJ3">
    <property type="interactions" value="67"/>
</dbReference>
<dbReference type="FunFam" id="3.40.50.1110:FF:000003">
    <property type="entry name" value="GDSL esterase/lipase APG"/>
    <property type="match status" value="1"/>
</dbReference>
<dbReference type="PANTHER" id="PTHR45642">
    <property type="entry name" value="GDSL ESTERASE/LIPASE EXL3"/>
    <property type="match status" value="1"/>
</dbReference>
<dbReference type="PANTHER" id="PTHR45642:SF67">
    <property type="entry name" value="GDSL-LIKE LIPASE_ACYLHYDROLASE FAMILY PROTEIN, EXPRESSED"/>
    <property type="match status" value="1"/>
</dbReference>
<dbReference type="Proteomes" id="UP000008810">
    <property type="component" value="Chromosome 1"/>
</dbReference>
<proteinExistence type="inferred from homology"/>
<evidence type="ECO:0000256" key="2">
    <source>
        <dbReference type="SAM" id="SignalP"/>
    </source>
</evidence>
<sequence length="354" mass="37212">MAASTVALVLLLVVWGAWGCAAQAMVPGVMIFGDSVVDAGNNNRLATLVRADFPPYGRDFPATHAPTGRFCNGKLATDYTVENLGLSSYPPAYLGEEAQSNNKSLLHGANFASGASGYLDATAALYGAISLGRQLDYFKEYQSKVAAVAGGARAAKLTTDSIYVVSAGTSDYVQNYYVNPVLGATYTPGQFADALMQPFTSFLESLYGLGARRIGVTSLPPMGCLPASLTLFGGGAGGGCVERLNNDSLVFNTKLQVASDAVRKRHSDLKLVVFDIYNPLLNLIRDPTSAGFFEARRACCGTGTIETSVLCHQGAPGTCANATGYVFWDGFHPTDAANKVLADALLLQGLQLIS</sequence>
<feature type="signal peptide" evidence="2">
    <location>
        <begin position="1"/>
        <end position="22"/>
    </location>
</feature>
<protein>
    <submittedName>
        <fullName evidence="3 4">Uncharacterized protein</fullName>
    </submittedName>
</protein>
<dbReference type="InterPro" id="IPR035669">
    <property type="entry name" value="SGNH_plant_lipase-like"/>
</dbReference>
<reference evidence="4" key="3">
    <citation type="submission" date="2018-08" db="UniProtKB">
        <authorList>
            <consortium name="EnsemblPlants"/>
        </authorList>
    </citation>
    <scope>IDENTIFICATION</scope>
    <source>
        <strain evidence="4">cv. Bd21</strain>
    </source>
</reference>
<dbReference type="AlphaFoldDB" id="I1GPJ3"/>